<reference evidence="3" key="1">
    <citation type="submission" date="2021-01" db="EMBL/GenBank/DDBJ databases">
        <title>Genomic Encyclopedia of Type Strains, Phase IV (KMG-IV): sequencing the most valuable type-strain genomes for metagenomic binning, comparative biology and taxonomic classification.</title>
        <authorList>
            <person name="Goeker M."/>
        </authorList>
    </citation>
    <scope>NUCLEOTIDE SEQUENCE</scope>
    <source>
        <strain evidence="3">DSM 23230</strain>
    </source>
</reference>
<feature type="transmembrane region" description="Helical" evidence="1">
    <location>
        <begin position="133"/>
        <end position="149"/>
    </location>
</feature>
<feature type="transmembrane region" description="Helical" evidence="1">
    <location>
        <begin position="156"/>
        <end position="173"/>
    </location>
</feature>
<proteinExistence type="predicted"/>
<feature type="domain" description="CAAX prenyl protease 2/Lysostaphin resistance protein A-like" evidence="2">
    <location>
        <begin position="102"/>
        <end position="191"/>
    </location>
</feature>
<keyword evidence="1" id="KW-1133">Transmembrane helix</keyword>
<dbReference type="EMBL" id="JAFBDQ010000004">
    <property type="protein sequence ID" value="MBM7556152.1"/>
    <property type="molecule type" value="Genomic_DNA"/>
</dbReference>
<dbReference type="Pfam" id="PF02517">
    <property type="entry name" value="Rce1-like"/>
    <property type="match status" value="1"/>
</dbReference>
<keyword evidence="3" id="KW-0378">Hydrolase</keyword>
<organism evidence="3 4">
    <name type="scientific">Halanaerobacter jeridensis</name>
    <dbReference type="NCBI Taxonomy" id="706427"/>
    <lineage>
        <taxon>Bacteria</taxon>
        <taxon>Bacillati</taxon>
        <taxon>Bacillota</taxon>
        <taxon>Clostridia</taxon>
        <taxon>Halanaerobiales</taxon>
        <taxon>Halobacteroidaceae</taxon>
        <taxon>Halanaerobacter</taxon>
    </lineage>
</organism>
<dbReference type="AlphaFoldDB" id="A0A938XP30"/>
<keyword evidence="1" id="KW-0472">Membrane</keyword>
<sequence>MDKKSFLLVIAIVVNLLWYFVFNSSLFNFWLRLVVAIVVLNVIAFSYQSYNFSFELSDITWGFISAVVLYLIFVLGRELSEVLFAGSRAQIMSVYVLKAESNLLVISGVLLVVGAGEELFWRGFWQQNLVHEFGPVVGFILASLSYGLVHLWTGNFILVLAALTAGLFWGYLFLKTKSITMVVISHIVWDILIFVVVPLNF</sequence>
<accession>A0A938XP30</accession>
<dbReference type="GO" id="GO:0080120">
    <property type="term" value="P:CAAX-box protein maturation"/>
    <property type="evidence" value="ECO:0007669"/>
    <property type="project" value="UniProtKB-ARBA"/>
</dbReference>
<feature type="transmembrane region" description="Helical" evidence="1">
    <location>
        <begin position="6"/>
        <end position="22"/>
    </location>
</feature>
<comment type="caution">
    <text evidence="3">The sequence shown here is derived from an EMBL/GenBank/DDBJ whole genome shotgun (WGS) entry which is preliminary data.</text>
</comment>
<feature type="transmembrane region" description="Helical" evidence="1">
    <location>
        <begin position="29"/>
        <end position="47"/>
    </location>
</feature>
<protein>
    <submittedName>
        <fullName evidence="3">Membrane protease YdiL (CAAX protease family)</fullName>
    </submittedName>
</protein>
<dbReference type="InterPro" id="IPR003675">
    <property type="entry name" value="Rce1/LyrA-like_dom"/>
</dbReference>
<feature type="transmembrane region" description="Helical" evidence="1">
    <location>
        <begin position="59"/>
        <end position="80"/>
    </location>
</feature>
<evidence type="ECO:0000313" key="3">
    <source>
        <dbReference type="EMBL" id="MBM7556152.1"/>
    </source>
</evidence>
<keyword evidence="3" id="KW-0645">Protease</keyword>
<gene>
    <name evidence="3" type="ORF">JOC47_000988</name>
</gene>
<keyword evidence="1" id="KW-0812">Transmembrane</keyword>
<evidence type="ECO:0000259" key="2">
    <source>
        <dbReference type="Pfam" id="PF02517"/>
    </source>
</evidence>
<name>A0A938XP30_9FIRM</name>
<dbReference type="GO" id="GO:0004175">
    <property type="term" value="F:endopeptidase activity"/>
    <property type="evidence" value="ECO:0007669"/>
    <property type="project" value="UniProtKB-ARBA"/>
</dbReference>
<dbReference type="RefSeq" id="WP_204700866.1">
    <property type="nucleotide sequence ID" value="NZ_JAFBDQ010000004.1"/>
</dbReference>
<dbReference type="GO" id="GO:0006508">
    <property type="term" value="P:proteolysis"/>
    <property type="evidence" value="ECO:0007669"/>
    <property type="project" value="UniProtKB-KW"/>
</dbReference>
<evidence type="ECO:0000313" key="4">
    <source>
        <dbReference type="Proteomes" id="UP000774000"/>
    </source>
</evidence>
<evidence type="ECO:0000256" key="1">
    <source>
        <dbReference type="SAM" id="Phobius"/>
    </source>
</evidence>
<keyword evidence="4" id="KW-1185">Reference proteome</keyword>
<feature type="transmembrane region" description="Helical" evidence="1">
    <location>
        <begin position="179"/>
        <end position="199"/>
    </location>
</feature>
<dbReference type="Proteomes" id="UP000774000">
    <property type="component" value="Unassembled WGS sequence"/>
</dbReference>
<feature type="transmembrane region" description="Helical" evidence="1">
    <location>
        <begin position="101"/>
        <end position="121"/>
    </location>
</feature>